<reference evidence="2 3" key="1">
    <citation type="submission" date="2018-09" db="EMBL/GenBank/DDBJ databases">
        <title>Murine metabolic-syndrome-specific gut microbial biobank.</title>
        <authorList>
            <person name="Liu C."/>
        </authorList>
    </citation>
    <scope>NUCLEOTIDE SEQUENCE [LARGE SCALE GENOMIC DNA]</scope>
    <source>
        <strain evidence="2 3">0.1X-D8-26</strain>
    </source>
</reference>
<dbReference type="PROSITE" id="PS50853">
    <property type="entry name" value="FN3"/>
    <property type="match status" value="2"/>
</dbReference>
<evidence type="ECO:0000259" key="1">
    <source>
        <dbReference type="PROSITE" id="PS50853"/>
    </source>
</evidence>
<name>A0A3L8A8L4_9BACE</name>
<feature type="domain" description="Fibronectin type-III" evidence="1">
    <location>
        <begin position="129"/>
        <end position="222"/>
    </location>
</feature>
<dbReference type="SUPFAM" id="SSF52058">
    <property type="entry name" value="L domain-like"/>
    <property type="match status" value="1"/>
</dbReference>
<evidence type="ECO:0000313" key="2">
    <source>
        <dbReference type="EMBL" id="RLT80374.1"/>
    </source>
</evidence>
<evidence type="ECO:0000313" key="3">
    <source>
        <dbReference type="Proteomes" id="UP000267159"/>
    </source>
</evidence>
<dbReference type="InterPro" id="IPR036116">
    <property type="entry name" value="FN3_sf"/>
</dbReference>
<dbReference type="InterPro" id="IPR026906">
    <property type="entry name" value="LRR_5"/>
</dbReference>
<dbReference type="AlphaFoldDB" id="A0A3L8A8L4"/>
<dbReference type="Proteomes" id="UP000267159">
    <property type="component" value="Unassembled WGS sequence"/>
</dbReference>
<dbReference type="InterPro" id="IPR003961">
    <property type="entry name" value="FN3_dom"/>
</dbReference>
<dbReference type="InterPro" id="IPR032675">
    <property type="entry name" value="LRR_dom_sf"/>
</dbReference>
<organism evidence="2 3">
    <name type="scientific">Bacteroides acidifaciens</name>
    <dbReference type="NCBI Taxonomy" id="85831"/>
    <lineage>
        <taxon>Bacteria</taxon>
        <taxon>Pseudomonadati</taxon>
        <taxon>Bacteroidota</taxon>
        <taxon>Bacteroidia</taxon>
        <taxon>Bacteroidales</taxon>
        <taxon>Bacteroidaceae</taxon>
        <taxon>Bacteroides</taxon>
    </lineage>
</organism>
<comment type="caution">
    <text evidence="2">The sequence shown here is derived from an EMBL/GenBank/DDBJ whole genome shotgun (WGS) entry which is preliminary data.</text>
</comment>
<dbReference type="PROSITE" id="PS51257">
    <property type="entry name" value="PROKAR_LIPOPROTEIN"/>
    <property type="match status" value="1"/>
</dbReference>
<dbReference type="RefSeq" id="WP_121765962.1">
    <property type="nucleotide sequence ID" value="NZ_CARTBV010000045.1"/>
</dbReference>
<dbReference type="Gene3D" id="3.80.10.10">
    <property type="entry name" value="Ribonuclease Inhibitor"/>
    <property type="match status" value="2"/>
</dbReference>
<sequence>MHTRIICFLTLFACCLLLTGCSDENRPNNPAPEIILHEAQDITRTSARLTGTVNVPPHSHTNRYRFRYGTSPDMEKGEEYSQPNGPVTTELQNLTPGTTYYYCLEAGNEMYMRQSPTYHFTTFPNERPRIAPITFLGQGPISIILLCAVTDDGGDPVTSCGFRYISADGQELEANASLTTDNQWRLHISHLKRYTEYTVKAFAENRNGRTYSEPYRFYTSDAVSLINAGMLPEIIGEDGKNDYTQLNITGPLNGTDIRFIREMCGKDIRGNQTQGQLQKLDLTDALIVAGGLSYDESRYTTEHTIGNGMFGELDILTEIKLPENTLVIEQNAFRNCTSLTALSIPGSTKDLTPSSGCRHLEHLSVITGNSEYSSTDGVVYSKNGETLVWFPEGMEKDELHLSPTLKSIGEYALQKCKIRSIILPGSVTSIGKLAFYASEIESIVLPDGLRNVPLGIFQQCQNLTTVTLGSDCESLSDYCFDGCPLQHLYVKAVIPPVCQSNTFSGTENIFADCMLHVPVESLPIYRNHPTWKQFQHIKMSEATGI</sequence>
<dbReference type="CDD" id="cd00063">
    <property type="entry name" value="FN3"/>
    <property type="match status" value="1"/>
</dbReference>
<gene>
    <name evidence="2" type="ORF">D7Y07_08780</name>
</gene>
<dbReference type="Gene3D" id="2.60.40.10">
    <property type="entry name" value="Immunoglobulins"/>
    <property type="match status" value="2"/>
</dbReference>
<dbReference type="SUPFAM" id="SSF49265">
    <property type="entry name" value="Fibronectin type III"/>
    <property type="match status" value="1"/>
</dbReference>
<dbReference type="STRING" id="1235814.GCA_000613385_02212"/>
<dbReference type="PANTHER" id="PTHR45661:SF3">
    <property type="entry name" value="IG-LIKE DOMAIN-CONTAINING PROTEIN"/>
    <property type="match status" value="1"/>
</dbReference>
<dbReference type="EMBL" id="RAZM01000021">
    <property type="protein sequence ID" value="RLT80374.1"/>
    <property type="molecule type" value="Genomic_DNA"/>
</dbReference>
<proteinExistence type="predicted"/>
<accession>A0A3L8A8L4</accession>
<dbReference type="InterPro" id="IPR013783">
    <property type="entry name" value="Ig-like_fold"/>
</dbReference>
<dbReference type="Pfam" id="PF13306">
    <property type="entry name" value="LRR_5"/>
    <property type="match status" value="2"/>
</dbReference>
<feature type="domain" description="Fibronectin type-III" evidence="1">
    <location>
        <begin position="31"/>
        <end position="125"/>
    </location>
</feature>
<dbReference type="PANTHER" id="PTHR45661">
    <property type="entry name" value="SURFACE ANTIGEN"/>
    <property type="match status" value="1"/>
</dbReference>
<protein>
    <recommendedName>
        <fullName evidence="1">Fibronectin type-III domain-containing protein</fullName>
    </recommendedName>
</protein>
<dbReference type="InterPro" id="IPR053139">
    <property type="entry name" value="Surface_bspA-like"/>
</dbReference>